<keyword evidence="1" id="KW-1133">Transmembrane helix</keyword>
<evidence type="ECO:0000313" key="5">
    <source>
        <dbReference type="Proteomes" id="UP000631312"/>
    </source>
</evidence>
<feature type="transmembrane region" description="Helical" evidence="1">
    <location>
        <begin position="166"/>
        <end position="190"/>
    </location>
</feature>
<dbReference type="Pfam" id="PF19873">
    <property type="entry name" value="DUF6346"/>
    <property type="match status" value="1"/>
</dbReference>
<dbReference type="AlphaFoldDB" id="A0A7W7HQN4"/>
<protein>
    <submittedName>
        <fullName evidence="3">Uncharacterized protein</fullName>
    </submittedName>
</protein>
<dbReference type="EMBL" id="JACHNC010000001">
    <property type="protein sequence ID" value="MBB4754931.1"/>
    <property type="molecule type" value="Genomic_DNA"/>
</dbReference>
<reference evidence="3 4" key="1">
    <citation type="submission" date="2020-08" db="EMBL/GenBank/DDBJ databases">
        <title>Sequencing the genomes of 1000 actinobacteria strains.</title>
        <authorList>
            <person name="Klenk H.-P."/>
        </authorList>
    </citation>
    <scope>NUCLEOTIDE SEQUENCE [LARGE SCALE GENOMIC DNA]</scope>
    <source>
        <strain evidence="3 4">DSM 43150</strain>
    </source>
</reference>
<comment type="caution">
    <text evidence="3">The sequence shown here is derived from an EMBL/GenBank/DDBJ whole genome shotgun (WGS) entry which is preliminary data.</text>
</comment>
<keyword evidence="1" id="KW-0472">Membrane</keyword>
<proteinExistence type="predicted"/>
<evidence type="ECO:0000313" key="2">
    <source>
        <dbReference type="EMBL" id="GIE44539.1"/>
    </source>
</evidence>
<keyword evidence="5" id="KW-1185">Reference proteome</keyword>
<name>A0A7W7HQN4_9ACTN</name>
<dbReference type="Proteomes" id="UP000590511">
    <property type="component" value="Unassembled WGS sequence"/>
</dbReference>
<gene>
    <name evidence="2" type="ORF">Alo02nite_74370</name>
    <name evidence="3" type="ORF">BJ964_009092</name>
</gene>
<reference evidence="2 5" key="2">
    <citation type="submission" date="2021-01" db="EMBL/GenBank/DDBJ databases">
        <title>Whole genome shotgun sequence of Actinoplanes lobatus NBRC 12513.</title>
        <authorList>
            <person name="Komaki H."/>
            <person name="Tamura T."/>
        </authorList>
    </citation>
    <scope>NUCLEOTIDE SEQUENCE [LARGE SCALE GENOMIC DNA]</scope>
    <source>
        <strain evidence="2 5">NBRC 12513</strain>
    </source>
</reference>
<dbReference type="RefSeq" id="WP_188126416.1">
    <property type="nucleotide sequence ID" value="NZ_BOMP01000133.1"/>
</dbReference>
<accession>A0A7W7HQN4</accession>
<sequence length="193" mass="20870">MDPHDDPMAKYRAKAAEMRAALDREMAEDEAKGAAMSAVSEHRGGTLRLVAAMAGIAVLSLAIVGFGITLVGMSHHDFDDAHGTGWAVVEACDRHGPVTNQGFGYWDSCRFTVRWDDGTADDDLVSDGLFASADIGRDVRVGYLDRSADSMELAREDTPPRPWFKWIGVVVGIIGGLPLLVIGIMISLLLQRK</sequence>
<keyword evidence="1" id="KW-0812">Transmembrane</keyword>
<evidence type="ECO:0000313" key="4">
    <source>
        <dbReference type="Proteomes" id="UP000590511"/>
    </source>
</evidence>
<dbReference type="InterPro" id="IPR045927">
    <property type="entry name" value="DUF6346"/>
</dbReference>
<evidence type="ECO:0000313" key="3">
    <source>
        <dbReference type="EMBL" id="MBB4754931.1"/>
    </source>
</evidence>
<organism evidence="3 4">
    <name type="scientific">Actinoplanes lobatus</name>
    <dbReference type="NCBI Taxonomy" id="113568"/>
    <lineage>
        <taxon>Bacteria</taxon>
        <taxon>Bacillati</taxon>
        <taxon>Actinomycetota</taxon>
        <taxon>Actinomycetes</taxon>
        <taxon>Micromonosporales</taxon>
        <taxon>Micromonosporaceae</taxon>
        <taxon>Actinoplanes</taxon>
    </lineage>
</organism>
<dbReference type="EMBL" id="BOMP01000133">
    <property type="protein sequence ID" value="GIE44539.1"/>
    <property type="molecule type" value="Genomic_DNA"/>
</dbReference>
<feature type="transmembrane region" description="Helical" evidence="1">
    <location>
        <begin position="49"/>
        <end position="71"/>
    </location>
</feature>
<evidence type="ECO:0000256" key="1">
    <source>
        <dbReference type="SAM" id="Phobius"/>
    </source>
</evidence>
<dbReference type="Proteomes" id="UP000631312">
    <property type="component" value="Unassembled WGS sequence"/>
</dbReference>